<reference evidence="1 2" key="1">
    <citation type="submission" date="2019-10" db="EMBL/GenBank/DDBJ databases">
        <title>Description of Paenibacillus pedi sp. nov.</title>
        <authorList>
            <person name="Carlier A."/>
            <person name="Qi S."/>
        </authorList>
    </citation>
    <scope>NUCLEOTIDE SEQUENCE [LARGE SCALE GENOMIC DNA]</scope>
    <source>
        <strain evidence="1 2">LMG 31457</strain>
    </source>
</reference>
<keyword evidence="2" id="KW-1185">Reference proteome</keyword>
<proteinExistence type="predicted"/>
<dbReference type="Proteomes" id="UP000618579">
    <property type="component" value="Unassembled WGS sequence"/>
</dbReference>
<sequence length="225" mass="26379">MEHIKNFEKLNKLVDTYRATMDQAVFSEIYEEVSEERRTNKRMVVRSGFGDENDADSIFNEKLFKLIGREDIVDFGKTFSTTLKRARLTFFRDEKRRRARYILAPKSNSDCDSDEAPTSHLIADELDMEYEVVERLDKKKEDQQRQLLVSLHESGRIPFDSEMVPAIKELPRFSIEALARALGVQRNTLARKFERLARAYDRNVHGDVADYISPYLRIKREYIAS</sequence>
<dbReference type="EMBL" id="WHNZ01000004">
    <property type="protein sequence ID" value="NOU98436.1"/>
    <property type="molecule type" value="Genomic_DNA"/>
</dbReference>
<protein>
    <recommendedName>
        <fullName evidence="3">Sigma-70 family RNA polymerase sigma factor</fullName>
    </recommendedName>
</protein>
<evidence type="ECO:0008006" key="3">
    <source>
        <dbReference type="Google" id="ProtNLM"/>
    </source>
</evidence>
<dbReference type="RefSeq" id="WP_171681332.1">
    <property type="nucleotide sequence ID" value="NZ_WHNZ01000004.1"/>
</dbReference>
<evidence type="ECO:0000313" key="1">
    <source>
        <dbReference type="EMBL" id="NOU98436.1"/>
    </source>
</evidence>
<evidence type="ECO:0000313" key="2">
    <source>
        <dbReference type="Proteomes" id="UP000618579"/>
    </source>
</evidence>
<name>A0ABX1ZEB1_9BACL</name>
<gene>
    <name evidence="1" type="ORF">GC097_00145</name>
</gene>
<organism evidence="1 2">
    <name type="scientific">Paenibacillus planticolens</name>
    <dbReference type="NCBI Taxonomy" id="2654976"/>
    <lineage>
        <taxon>Bacteria</taxon>
        <taxon>Bacillati</taxon>
        <taxon>Bacillota</taxon>
        <taxon>Bacilli</taxon>
        <taxon>Bacillales</taxon>
        <taxon>Paenibacillaceae</taxon>
        <taxon>Paenibacillus</taxon>
    </lineage>
</organism>
<comment type="caution">
    <text evidence="1">The sequence shown here is derived from an EMBL/GenBank/DDBJ whole genome shotgun (WGS) entry which is preliminary data.</text>
</comment>
<accession>A0ABX1ZEB1</accession>